<feature type="region of interest" description="Disordered" evidence="12">
    <location>
        <begin position="770"/>
        <end position="794"/>
    </location>
</feature>
<dbReference type="SUPFAM" id="SSF158702">
    <property type="entry name" value="Sec63 N-terminal domain-like"/>
    <property type="match status" value="1"/>
</dbReference>
<comment type="subcellular location">
    <subcellularLocation>
        <location evidence="2">Endoplasmic reticulum</location>
    </subcellularLocation>
    <subcellularLocation>
        <location evidence="1">Membrane</location>
        <topology evidence="1">Multi-pass membrane protein</topology>
    </subcellularLocation>
</comment>
<dbReference type="GO" id="GO:0016787">
    <property type="term" value="F:hydrolase activity"/>
    <property type="evidence" value="ECO:0007669"/>
    <property type="project" value="UniProtKB-KW"/>
</dbReference>
<evidence type="ECO:0000313" key="16">
    <source>
        <dbReference type="Proteomes" id="UP001149813"/>
    </source>
</evidence>
<evidence type="ECO:0000256" key="8">
    <source>
        <dbReference type="ARBA" id="ARBA00022840"/>
    </source>
</evidence>
<evidence type="ECO:0000256" key="2">
    <source>
        <dbReference type="ARBA" id="ARBA00004240"/>
    </source>
</evidence>
<dbReference type="InterPro" id="IPR001650">
    <property type="entry name" value="Helicase_C-like"/>
</dbReference>
<evidence type="ECO:0000256" key="6">
    <source>
        <dbReference type="ARBA" id="ARBA00022806"/>
    </source>
</evidence>
<organism evidence="15 16">
    <name type="scientific">Coemansia erecta</name>
    <dbReference type="NCBI Taxonomy" id="147472"/>
    <lineage>
        <taxon>Eukaryota</taxon>
        <taxon>Fungi</taxon>
        <taxon>Fungi incertae sedis</taxon>
        <taxon>Zoopagomycota</taxon>
        <taxon>Kickxellomycotina</taxon>
        <taxon>Kickxellomycetes</taxon>
        <taxon>Kickxellales</taxon>
        <taxon>Kickxellaceae</taxon>
        <taxon>Coemansia</taxon>
    </lineage>
</organism>
<feature type="compositionally biased region" description="Acidic residues" evidence="12">
    <location>
        <begin position="774"/>
        <end position="794"/>
    </location>
</feature>
<comment type="caution">
    <text evidence="15">The sequence shown here is derived from an EMBL/GenBank/DDBJ whole genome shotgun (WGS) entry which is preliminary data.</text>
</comment>
<accession>A0A9W7Y056</accession>
<dbReference type="SUPFAM" id="SSF81296">
    <property type="entry name" value="E set domains"/>
    <property type="match status" value="1"/>
</dbReference>
<dbReference type="GO" id="GO:0000388">
    <property type="term" value="P:spliceosome conformational change to release U4 (or U4atac) and U1 (or U11)"/>
    <property type="evidence" value="ECO:0007669"/>
    <property type="project" value="TreeGrafter"/>
</dbReference>
<dbReference type="FunFam" id="1.10.10.10:FF:000012">
    <property type="entry name" value="U5 small nuclear ribonucleoprotein helicase"/>
    <property type="match status" value="1"/>
</dbReference>
<dbReference type="InterPro" id="IPR035892">
    <property type="entry name" value="C2_domain_sf"/>
</dbReference>
<keyword evidence="11" id="KW-0143">Chaperone</keyword>
<evidence type="ECO:0000256" key="11">
    <source>
        <dbReference type="ARBA" id="ARBA00023186"/>
    </source>
</evidence>
<dbReference type="Pfam" id="PF23445">
    <property type="entry name" value="WHD_SNRNP200"/>
    <property type="match status" value="1"/>
</dbReference>
<dbReference type="Gene3D" id="3.40.50.300">
    <property type="entry name" value="P-loop containing nucleotide triphosphate hydrolases"/>
    <property type="match status" value="2"/>
</dbReference>
<dbReference type="InterPro" id="IPR004179">
    <property type="entry name" value="Sec63-dom"/>
</dbReference>
<dbReference type="GO" id="GO:0003723">
    <property type="term" value="F:RNA binding"/>
    <property type="evidence" value="ECO:0007669"/>
    <property type="project" value="TreeGrafter"/>
</dbReference>
<proteinExistence type="predicted"/>
<evidence type="ECO:0000259" key="13">
    <source>
        <dbReference type="SMART" id="SM00490"/>
    </source>
</evidence>
<evidence type="ECO:0000256" key="10">
    <source>
        <dbReference type="ARBA" id="ARBA00023136"/>
    </source>
</evidence>
<dbReference type="Gene3D" id="2.60.40.150">
    <property type="entry name" value="C2 domain"/>
    <property type="match status" value="1"/>
</dbReference>
<evidence type="ECO:0000256" key="4">
    <source>
        <dbReference type="ARBA" id="ARBA00022741"/>
    </source>
</evidence>
<dbReference type="AlphaFoldDB" id="A0A9W7Y056"/>
<keyword evidence="16" id="KW-1185">Reference proteome</keyword>
<keyword evidence="9" id="KW-1133">Transmembrane helix</keyword>
<evidence type="ECO:0000256" key="9">
    <source>
        <dbReference type="ARBA" id="ARBA00022989"/>
    </source>
</evidence>
<dbReference type="Gene3D" id="1.10.150.20">
    <property type="entry name" value="5' to 3' exonuclease, C-terminal subdomain"/>
    <property type="match status" value="1"/>
</dbReference>
<evidence type="ECO:0000259" key="14">
    <source>
        <dbReference type="SMART" id="SM00973"/>
    </source>
</evidence>
<dbReference type="InterPro" id="IPR036388">
    <property type="entry name" value="WH-like_DNA-bd_sf"/>
</dbReference>
<dbReference type="GO" id="GO:0005524">
    <property type="term" value="F:ATP binding"/>
    <property type="evidence" value="ECO:0007669"/>
    <property type="project" value="UniProtKB-KW"/>
</dbReference>
<dbReference type="Proteomes" id="UP001149813">
    <property type="component" value="Unassembled WGS sequence"/>
</dbReference>
<keyword evidence="5 15" id="KW-0378">Hydrolase</keyword>
<keyword evidence="3" id="KW-0812">Transmembrane</keyword>
<dbReference type="InterPro" id="IPR036390">
    <property type="entry name" value="WH_DNA-bd_sf"/>
</dbReference>
<dbReference type="EC" id="3.6.4.13" evidence="15"/>
<dbReference type="Gene3D" id="1.10.10.10">
    <property type="entry name" value="Winged helix-like DNA-binding domain superfamily/Winged helix DNA-binding domain"/>
    <property type="match status" value="1"/>
</dbReference>
<reference evidence="15" key="1">
    <citation type="submission" date="2022-07" db="EMBL/GenBank/DDBJ databases">
        <title>Phylogenomic reconstructions and comparative analyses of Kickxellomycotina fungi.</title>
        <authorList>
            <person name="Reynolds N.K."/>
            <person name="Stajich J.E."/>
            <person name="Barry K."/>
            <person name="Grigoriev I.V."/>
            <person name="Crous P."/>
            <person name="Smith M.E."/>
        </authorList>
    </citation>
    <scope>NUCLEOTIDE SEQUENCE</scope>
    <source>
        <strain evidence="15">NBRC 32514</strain>
    </source>
</reference>
<feature type="domain" description="Helicase C-terminal" evidence="13">
    <location>
        <begin position="224"/>
        <end position="313"/>
    </location>
</feature>
<sequence length="794" mass="85015">AGDAAAALRRVAAAHVVLATPRAWDALSRRWRQRQRAAVRDVGLVVADHVHWVGGAALGSSSSAADELLAGGDVAGDRLAATYEAVISRVRLMAAQLARDIRIVGLAAPVANARDLALWLGAPAGPQQQGILNFAPAVRAVPLELRFETSAVPHAADRLAAWLPTVYRTAAAAESAASTLVFVPSRRQARMVAADLADRVAEADMGTLASPAAPPDAPPPVADAALAGLLPLGVAVLHEALSPADRRTVLELFACGRVGVVVATRTCCWALGGVRARSVVVLGTERYCAREQRHVDYAVPDVLQMLGRAGRPGVDSAASAVVMCHASKRAIYRRFALEPLPVESRLDAQLHDVLNAEIAARAVGSKQDAVDYLTWTLLYRRLLANPHYYGVAGVEPRHLSEFLSELVERTAADLVAARCVEYADADELELAPTNLGMIAAYYAVRHVTVEMFALSLSARTKLRGVLDILAAADEFDALPLRTHDADALARLAQRLPVPVPSVAAAAADSADATRMRAHVLLQAHFERLQLPVDLAADQAWVVSRAPLLLQALVDVASSLGLLAPALAAMELSQMVVQAVWEGRDPLVRQIPHLAAPPMAQRCVEQGVASVFDVIDMDDEPRAQLLAPLAPAQVADVARYVNRYPNIEVEHSVRGDVHAAGSVAVRLVMDREWDDDDEEDDESEGKSRASAELGPVIAPFFPAMRSEAWWVVVARGSDELLTLKRVSVGRQATVDVEFAAPDAPGPASVKIFVMCDSYLGCDQEFDLDFNVLEAESSESEDEDDDDDDDNAMDED</sequence>
<evidence type="ECO:0000256" key="3">
    <source>
        <dbReference type="ARBA" id="ARBA00022692"/>
    </source>
</evidence>
<dbReference type="InterPro" id="IPR057842">
    <property type="entry name" value="WH_MER3"/>
</dbReference>
<gene>
    <name evidence="15" type="primary">brr2_1</name>
    <name evidence="15" type="ORF">LPJ53_004271</name>
</gene>
<evidence type="ECO:0000256" key="7">
    <source>
        <dbReference type="ARBA" id="ARBA00022824"/>
    </source>
</evidence>
<feature type="domain" description="SEC63" evidence="14">
    <location>
        <begin position="432"/>
        <end position="768"/>
    </location>
</feature>
<dbReference type="Pfam" id="PF02889">
    <property type="entry name" value="Sec63"/>
    <property type="match status" value="1"/>
</dbReference>
<dbReference type="SMART" id="SM00490">
    <property type="entry name" value="HELICc"/>
    <property type="match status" value="1"/>
</dbReference>
<dbReference type="Gene3D" id="1.10.3380.10">
    <property type="entry name" value="Sec63 N-terminal domain-like domain"/>
    <property type="match status" value="1"/>
</dbReference>
<keyword evidence="8" id="KW-0067">ATP-binding</keyword>
<dbReference type="EMBL" id="JANBOJ010000191">
    <property type="protein sequence ID" value="KAJ1721170.1"/>
    <property type="molecule type" value="Genomic_DNA"/>
</dbReference>
<dbReference type="SUPFAM" id="SSF46785">
    <property type="entry name" value="Winged helix' DNA-binding domain"/>
    <property type="match status" value="1"/>
</dbReference>
<dbReference type="OrthoDB" id="5575at2759"/>
<dbReference type="GO" id="GO:0005681">
    <property type="term" value="C:spliceosomal complex"/>
    <property type="evidence" value="ECO:0007669"/>
    <property type="project" value="TreeGrafter"/>
</dbReference>
<dbReference type="GO" id="GO:0003724">
    <property type="term" value="F:RNA helicase activity"/>
    <property type="evidence" value="ECO:0007669"/>
    <property type="project" value="UniProtKB-EC"/>
</dbReference>
<name>A0A9W7Y056_9FUNG</name>
<dbReference type="InterPro" id="IPR014756">
    <property type="entry name" value="Ig_E-set"/>
</dbReference>
<keyword evidence="7" id="KW-0256">Endoplasmic reticulum</keyword>
<dbReference type="SMART" id="SM00973">
    <property type="entry name" value="Sec63"/>
    <property type="match status" value="1"/>
</dbReference>
<dbReference type="SUPFAM" id="SSF52540">
    <property type="entry name" value="P-loop containing nucleoside triphosphate hydrolases"/>
    <property type="match status" value="1"/>
</dbReference>
<dbReference type="PANTHER" id="PTHR24075">
    <property type="entry name" value="SEC63 DOMAIN-CONTAINING"/>
    <property type="match status" value="1"/>
</dbReference>
<evidence type="ECO:0000256" key="1">
    <source>
        <dbReference type="ARBA" id="ARBA00004141"/>
    </source>
</evidence>
<dbReference type="InterPro" id="IPR027417">
    <property type="entry name" value="P-loop_NTPase"/>
</dbReference>
<dbReference type="PANTHER" id="PTHR24075:SF5">
    <property type="entry name" value="U5 SMALL NUCLEAR RIBONUCLEOPROTEIN 200 KDA HELICASE"/>
    <property type="match status" value="1"/>
</dbReference>
<feature type="non-terminal residue" evidence="15">
    <location>
        <position position="1"/>
    </location>
</feature>
<keyword evidence="6" id="KW-0347">Helicase</keyword>
<dbReference type="GO" id="GO:0016020">
    <property type="term" value="C:membrane"/>
    <property type="evidence" value="ECO:0007669"/>
    <property type="project" value="UniProtKB-SubCell"/>
</dbReference>
<protein>
    <submittedName>
        <fullName evidence="15">Pre-mRNA splicing</fullName>
        <ecNumber evidence="15">3.6.4.13</ecNumber>
    </submittedName>
</protein>
<dbReference type="GO" id="GO:0005783">
    <property type="term" value="C:endoplasmic reticulum"/>
    <property type="evidence" value="ECO:0007669"/>
    <property type="project" value="UniProtKB-SubCell"/>
</dbReference>
<keyword evidence="4" id="KW-0547">Nucleotide-binding</keyword>
<keyword evidence="10" id="KW-0472">Membrane</keyword>
<evidence type="ECO:0000256" key="5">
    <source>
        <dbReference type="ARBA" id="ARBA00022801"/>
    </source>
</evidence>
<evidence type="ECO:0000313" key="15">
    <source>
        <dbReference type="EMBL" id="KAJ1721170.1"/>
    </source>
</evidence>
<evidence type="ECO:0000256" key="12">
    <source>
        <dbReference type="SAM" id="MobiDB-lite"/>
    </source>
</evidence>